<dbReference type="AlphaFoldDB" id="A0AAV7SVW2"/>
<feature type="transmembrane region" description="Helical" evidence="11">
    <location>
        <begin position="141"/>
        <end position="162"/>
    </location>
</feature>
<feature type="transmembrane region" description="Helical" evidence="11">
    <location>
        <begin position="60"/>
        <end position="81"/>
    </location>
</feature>
<evidence type="ECO:0000313" key="14">
    <source>
        <dbReference type="Proteomes" id="UP001066276"/>
    </source>
</evidence>
<keyword evidence="3 10" id="KW-0812">Transmembrane</keyword>
<dbReference type="PRINTS" id="PR00245">
    <property type="entry name" value="OLFACTORYR"/>
</dbReference>
<dbReference type="EMBL" id="JANPWB010000007">
    <property type="protein sequence ID" value="KAJ1168230.1"/>
    <property type="molecule type" value="Genomic_DNA"/>
</dbReference>
<evidence type="ECO:0000256" key="5">
    <source>
        <dbReference type="ARBA" id="ARBA00022989"/>
    </source>
</evidence>
<dbReference type="PRINTS" id="PR00237">
    <property type="entry name" value="GPCRRHODOPSN"/>
</dbReference>
<evidence type="ECO:0000256" key="7">
    <source>
        <dbReference type="ARBA" id="ARBA00023136"/>
    </source>
</evidence>
<dbReference type="InterPro" id="IPR017452">
    <property type="entry name" value="GPCR_Rhodpsn_7TM"/>
</dbReference>
<evidence type="ECO:0000259" key="12">
    <source>
        <dbReference type="PROSITE" id="PS50262"/>
    </source>
</evidence>
<evidence type="ECO:0000256" key="10">
    <source>
        <dbReference type="RuleBase" id="RU000688"/>
    </source>
</evidence>
<dbReference type="Gene3D" id="1.20.1070.10">
    <property type="entry name" value="Rhodopsin 7-helix transmembrane proteins"/>
    <property type="match status" value="1"/>
</dbReference>
<evidence type="ECO:0000256" key="11">
    <source>
        <dbReference type="RuleBase" id="RU363047"/>
    </source>
</evidence>
<gene>
    <name evidence="13" type="ORF">NDU88_000178</name>
</gene>
<dbReference type="Pfam" id="PF13853">
    <property type="entry name" value="7tm_4"/>
    <property type="match status" value="1"/>
</dbReference>
<evidence type="ECO:0000256" key="9">
    <source>
        <dbReference type="ARBA" id="ARBA00023224"/>
    </source>
</evidence>
<feature type="transmembrane region" description="Helical" evidence="11">
    <location>
        <begin position="25"/>
        <end position="48"/>
    </location>
</feature>
<keyword evidence="4 11" id="KW-0552">Olfaction</keyword>
<evidence type="ECO:0000256" key="6">
    <source>
        <dbReference type="ARBA" id="ARBA00023040"/>
    </source>
</evidence>
<dbReference type="GO" id="GO:0005886">
    <property type="term" value="C:plasma membrane"/>
    <property type="evidence" value="ECO:0007669"/>
    <property type="project" value="UniProtKB-SubCell"/>
</dbReference>
<keyword evidence="14" id="KW-1185">Reference proteome</keyword>
<dbReference type="CDD" id="cd13954">
    <property type="entry name" value="7tmA_OR"/>
    <property type="match status" value="1"/>
</dbReference>
<protein>
    <recommendedName>
        <fullName evidence="11">Olfactory receptor</fullName>
    </recommendedName>
</protein>
<feature type="transmembrane region" description="Helical" evidence="11">
    <location>
        <begin position="238"/>
        <end position="260"/>
    </location>
</feature>
<feature type="transmembrane region" description="Helical" evidence="11">
    <location>
        <begin position="272"/>
        <end position="292"/>
    </location>
</feature>
<dbReference type="GO" id="GO:0004930">
    <property type="term" value="F:G protein-coupled receptor activity"/>
    <property type="evidence" value="ECO:0007669"/>
    <property type="project" value="UniProtKB-KW"/>
</dbReference>
<dbReference type="PROSITE" id="PS50262">
    <property type="entry name" value="G_PROTEIN_RECEP_F1_2"/>
    <property type="match status" value="1"/>
</dbReference>
<dbReference type="PANTHER" id="PTHR26452">
    <property type="entry name" value="OLFACTORY RECEPTOR"/>
    <property type="match status" value="1"/>
</dbReference>
<evidence type="ECO:0000256" key="1">
    <source>
        <dbReference type="ARBA" id="ARBA00004651"/>
    </source>
</evidence>
<keyword evidence="7 11" id="KW-0472">Membrane</keyword>
<sequence length="315" mass="35657">MDNANQTLVTEFILMGLSTIPEVEGLFFMIFLLIYITTLAGNILIIAVIRLDPHLHSAMYYFISNLSFLDCCTSTVTVPMMLADLLAERKTISFTACMIQLYFFISLVSIECLLLAAMAYDRYIAICHPLHYSSMMDQRACSSLAAGLWVSGYFYSSVHVILMSRLSFCRSNEIQHFFCDIPPLLKLSCSNTFINILVILTLGWFIGFGALLIKIVSYAFIITTILNIKSSEGRAKAFSTCASHLTVVIIFYAVLLFTYFRPTTTNSFYVDRFVSVVYSILTPMVNPMIYSLRNTEMKKAVRKAMSRIQRKPNQA</sequence>
<feature type="domain" description="G-protein coupled receptors family 1 profile" evidence="12">
    <location>
        <begin position="41"/>
        <end position="290"/>
    </location>
</feature>
<dbReference type="Proteomes" id="UP001066276">
    <property type="component" value="Chromosome 4_1"/>
</dbReference>
<dbReference type="SUPFAM" id="SSF81321">
    <property type="entry name" value="Family A G protein-coupled receptor-like"/>
    <property type="match status" value="1"/>
</dbReference>
<dbReference type="InterPro" id="IPR000725">
    <property type="entry name" value="Olfact_rcpt"/>
</dbReference>
<dbReference type="FunFam" id="1.20.1070.10:FF:000015">
    <property type="entry name" value="Olfactory receptor"/>
    <property type="match status" value="1"/>
</dbReference>
<accession>A0AAV7SVW2</accession>
<comment type="caution">
    <text evidence="13">The sequence shown here is derived from an EMBL/GenBank/DDBJ whole genome shotgun (WGS) entry which is preliminary data.</text>
</comment>
<name>A0AAV7SVW2_PLEWA</name>
<feature type="transmembrane region" description="Helical" evidence="11">
    <location>
        <begin position="101"/>
        <end position="120"/>
    </location>
</feature>
<keyword evidence="5 11" id="KW-1133">Transmembrane helix</keyword>
<evidence type="ECO:0000256" key="8">
    <source>
        <dbReference type="ARBA" id="ARBA00023170"/>
    </source>
</evidence>
<comment type="subcellular location">
    <subcellularLocation>
        <location evidence="1 11">Cell membrane</location>
        <topology evidence="1 11">Multi-pass membrane protein</topology>
    </subcellularLocation>
</comment>
<organism evidence="13 14">
    <name type="scientific">Pleurodeles waltl</name>
    <name type="common">Iberian ribbed newt</name>
    <dbReference type="NCBI Taxonomy" id="8319"/>
    <lineage>
        <taxon>Eukaryota</taxon>
        <taxon>Metazoa</taxon>
        <taxon>Chordata</taxon>
        <taxon>Craniata</taxon>
        <taxon>Vertebrata</taxon>
        <taxon>Euteleostomi</taxon>
        <taxon>Amphibia</taxon>
        <taxon>Batrachia</taxon>
        <taxon>Caudata</taxon>
        <taxon>Salamandroidea</taxon>
        <taxon>Salamandridae</taxon>
        <taxon>Pleurodelinae</taxon>
        <taxon>Pleurodeles</taxon>
    </lineage>
</organism>
<evidence type="ECO:0000256" key="2">
    <source>
        <dbReference type="ARBA" id="ARBA00022475"/>
    </source>
</evidence>
<evidence type="ECO:0000313" key="13">
    <source>
        <dbReference type="EMBL" id="KAJ1168230.1"/>
    </source>
</evidence>
<feature type="transmembrane region" description="Helical" evidence="11">
    <location>
        <begin position="193"/>
        <end position="226"/>
    </location>
</feature>
<keyword evidence="6 10" id="KW-0297">G-protein coupled receptor</keyword>
<keyword evidence="2 11" id="KW-1003">Cell membrane</keyword>
<evidence type="ECO:0000256" key="4">
    <source>
        <dbReference type="ARBA" id="ARBA00022725"/>
    </source>
</evidence>
<comment type="similarity">
    <text evidence="10">Belongs to the G-protein coupled receptor 1 family.</text>
</comment>
<evidence type="ECO:0000256" key="3">
    <source>
        <dbReference type="ARBA" id="ARBA00022692"/>
    </source>
</evidence>
<keyword evidence="8 10" id="KW-0675">Receptor</keyword>
<keyword evidence="11" id="KW-0716">Sensory transduction</keyword>
<dbReference type="GO" id="GO:0004984">
    <property type="term" value="F:olfactory receptor activity"/>
    <property type="evidence" value="ECO:0007669"/>
    <property type="project" value="InterPro"/>
</dbReference>
<keyword evidence="9 10" id="KW-0807">Transducer</keyword>
<dbReference type="InterPro" id="IPR000276">
    <property type="entry name" value="GPCR_Rhodpsn"/>
</dbReference>
<dbReference type="PROSITE" id="PS00237">
    <property type="entry name" value="G_PROTEIN_RECEP_F1_1"/>
    <property type="match status" value="1"/>
</dbReference>
<proteinExistence type="inferred from homology"/>
<reference evidence="13" key="1">
    <citation type="journal article" date="2022" name="bioRxiv">
        <title>Sequencing and chromosome-scale assembly of the giantPleurodeles waltlgenome.</title>
        <authorList>
            <person name="Brown T."/>
            <person name="Elewa A."/>
            <person name="Iarovenko S."/>
            <person name="Subramanian E."/>
            <person name="Araus A.J."/>
            <person name="Petzold A."/>
            <person name="Susuki M."/>
            <person name="Suzuki K.-i.T."/>
            <person name="Hayashi T."/>
            <person name="Toyoda A."/>
            <person name="Oliveira C."/>
            <person name="Osipova E."/>
            <person name="Leigh N.D."/>
            <person name="Simon A."/>
            <person name="Yun M.H."/>
        </authorList>
    </citation>
    <scope>NUCLEOTIDE SEQUENCE</scope>
    <source>
        <strain evidence="13">20211129_DDA</strain>
        <tissue evidence="13">Liver</tissue>
    </source>
</reference>
<dbReference type="InterPro" id="IPR050516">
    <property type="entry name" value="Olfactory_GPCR"/>
</dbReference>